<keyword evidence="6" id="KW-0378">Hydrolase</keyword>
<dbReference type="KEGG" id="eee:113575153"/>
<reference evidence="11" key="2">
    <citation type="journal article" date="2017" name="Sci. Adv.">
        <title>A tail of two voltages: Proteomic comparison of the three electric organs of the electric eel.</title>
        <authorList>
            <person name="Traeger L.L."/>
            <person name="Sabat G."/>
            <person name="Barrett-Wilt G.A."/>
            <person name="Wells G.B."/>
            <person name="Sussman M.R."/>
        </authorList>
    </citation>
    <scope>NUCLEOTIDE SEQUENCE [LARGE SCALE GENOMIC DNA]</scope>
</reference>
<dbReference type="Pfam" id="PF26138">
    <property type="entry name" value="DUF8040"/>
    <property type="match status" value="1"/>
</dbReference>
<dbReference type="GO" id="GO:0004518">
    <property type="term" value="F:nuclease activity"/>
    <property type="evidence" value="ECO:0007669"/>
    <property type="project" value="UniProtKB-KW"/>
</dbReference>
<evidence type="ECO:0000313" key="10">
    <source>
        <dbReference type="Ensembl" id="ENSEEEP00000037523.2"/>
    </source>
</evidence>
<feature type="domain" description="DDE Tnp4" evidence="8">
    <location>
        <begin position="206"/>
        <end position="373"/>
    </location>
</feature>
<dbReference type="GeneID" id="113575153"/>
<evidence type="ECO:0000256" key="2">
    <source>
        <dbReference type="ARBA" id="ARBA00004123"/>
    </source>
</evidence>
<protein>
    <submittedName>
        <fullName evidence="10">Si:ch211-133l5.8</fullName>
    </submittedName>
</protein>
<sequence length="464" mass="52196">MCSEMDKDAAQYKCLLACRIKRRKEEIQNFILARRNEIQKRIRYRRYLFHKHERMRKMPLPTSLRSQRVPHPSGPDWWERAVTTEFGPQDWLEKFHITRDIFFLLCAKLKPRLEQALPRPSRQAVALERRVAMALMRLSTSTEYRYISELFGVSVPTVSHCVREVCEAIILLLKPLYMHLPGSHELEENARQFHSQFGFPHCVGVIDSLHIPVKSASQVAAAVVQGCWNSRGCRSVVLQGVVNAQGIFWDVCAGFPGSTDDLTVLQSSELWTMAGQGGLCPQPSRQLLGQVLGYLLLGDAGYPLQSWLLKCYPPSPQLTPQQHSFNAHLSHCHGVVTHAFQRLRARWQCLHSGNDGDLDLVPKMAVASCVLHNICNVHDVPFKEEWLVALSRNGCPQPCSVAPAYMDDPNAEAVRALLCSYFHLQQRRKAHAQTLPSCPGPACPALPLPPHGGATAPTQLLTML</sequence>
<keyword evidence="11" id="KW-1185">Reference proteome</keyword>
<comment type="cofactor">
    <cofactor evidence="1">
        <name>a divalent metal cation</name>
        <dbReference type="ChEBI" id="CHEBI:60240"/>
    </cofactor>
</comment>
<dbReference type="GO" id="GO:0046872">
    <property type="term" value="F:metal ion binding"/>
    <property type="evidence" value="ECO:0007669"/>
    <property type="project" value="UniProtKB-KW"/>
</dbReference>
<dbReference type="OMA" id="ADRRFWD"/>
<evidence type="ECO:0000256" key="6">
    <source>
        <dbReference type="ARBA" id="ARBA00022801"/>
    </source>
</evidence>
<reference evidence="10" key="3">
    <citation type="submission" date="2020-05" db="EMBL/GenBank/DDBJ databases">
        <title>Electrophorus electricus (electric eel) genome, fEleEle1, primary haplotype.</title>
        <authorList>
            <person name="Myers G."/>
            <person name="Meyer A."/>
            <person name="Fedrigo O."/>
            <person name="Formenti G."/>
            <person name="Rhie A."/>
            <person name="Tracey A."/>
            <person name="Sims Y."/>
            <person name="Jarvis E.D."/>
        </authorList>
    </citation>
    <scope>NUCLEOTIDE SEQUENCE [LARGE SCALE GENOMIC DNA]</scope>
</reference>
<dbReference type="AlphaFoldDB" id="A0A4W4GMP3"/>
<dbReference type="PANTHER" id="PTHR22930">
    <property type="match status" value="1"/>
</dbReference>
<dbReference type="InterPro" id="IPR027806">
    <property type="entry name" value="HARBI1_dom"/>
</dbReference>
<proteinExistence type="inferred from homology"/>
<organism evidence="10 11">
    <name type="scientific">Electrophorus electricus</name>
    <name type="common">Electric eel</name>
    <name type="synonym">Gymnotus electricus</name>
    <dbReference type="NCBI Taxonomy" id="8005"/>
    <lineage>
        <taxon>Eukaryota</taxon>
        <taxon>Metazoa</taxon>
        <taxon>Chordata</taxon>
        <taxon>Craniata</taxon>
        <taxon>Vertebrata</taxon>
        <taxon>Euteleostomi</taxon>
        <taxon>Actinopterygii</taxon>
        <taxon>Neopterygii</taxon>
        <taxon>Teleostei</taxon>
        <taxon>Ostariophysi</taxon>
        <taxon>Gymnotiformes</taxon>
        <taxon>Gymnotoidei</taxon>
        <taxon>Gymnotidae</taxon>
        <taxon>Electrophorus</taxon>
    </lineage>
</organism>
<reference evidence="10" key="5">
    <citation type="submission" date="2025-09" db="UniProtKB">
        <authorList>
            <consortium name="Ensembl"/>
        </authorList>
    </citation>
    <scope>IDENTIFICATION</scope>
</reference>
<evidence type="ECO:0000256" key="3">
    <source>
        <dbReference type="ARBA" id="ARBA00006958"/>
    </source>
</evidence>
<evidence type="ECO:0000256" key="4">
    <source>
        <dbReference type="ARBA" id="ARBA00022722"/>
    </source>
</evidence>
<accession>A0A4W4GMP3</accession>
<evidence type="ECO:0000259" key="9">
    <source>
        <dbReference type="Pfam" id="PF26138"/>
    </source>
</evidence>
<comment type="subcellular location">
    <subcellularLocation>
        <location evidence="2">Nucleus</location>
    </subcellularLocation>
</comment>
<keyword evidence="7" id="KW-0539">Nucleus</keyword>
<reference evidence="11" key="1">
    <citation type="journal article" date="2014" name="Science">
        <title>Nonhuman genetics. Genomic basis for the convergent evolution of electric organs.</title>
        <authorList>
            <person name="Gallant J.R."/>
            <person name="Traeger L.L."/>
            <person name="Volkening J.D."/>
            <person name="Moffett H."/>
            <person name="Chen P.H."/>
            <person name="Novina C.D."/>
            <person name="Phillips G.N.Jr."/>
            <person name="Anand R."/>
            <person name="Wells G.B."/>
            <person name="Pinch M."/>
            <person name="Guth R."/>
            <person name="Unguez G.A."/>
            <person name="Albert J.S."/>
            <person name="Zakon H.H."/>
            <person name="Samanta M.P."/>
            <person name="Sussman M.R."/>
        </authorList>
    </citation>
    <scope>NUCLEOTIDE SEQUENCE [LARGE SCALE GENOMIC DNA]</scope>
</reference>
<evidence type="ECO:0000256" key="1">
    <source>
        <dbReference type="ARBA" id="ARBA00001968"/>
    </source>
</evidence>
<dbReference type="InterPro" id="IPR058353">
    <property type="entry name" value="DUF8040"/>
</dbReference>
<evidence type="ECO:0000259" key="8">
    <source>
        <dbReference type="Pfam" id="PF13359"/>
    </source>
</evidence>
<dbReference type="Ensembl" id="ENSEEET00000037960.2">
    <property type="protein sequence ID" value="ENSEEEP00000037523.2"/>
    <property type="gene ID" value="ENSEEEG00000017841.2"/>
</dbReference>
<keyword evidence="4" id="KW-0540">Nuclease</keyword>
<name>A0A4W4GMP3_ELEEL</name>
<comment type="similarity">
    <text evidence="3">Belongs to the HARBI1 family.</text>
</comment>
<dbReference type="Pfam" id="PF13359">
    <property type="entry name" value="DDE_Tnp_4"/>
    <property type="match status" value="1"/>
</dbReference>
<dbReference type="GO" id="GO:0016787">
    <property type="term" value="F:hydrolase activity"/>
    <property type="evidence" value="ECO:0007669"/>
    <property type="project" value="UniProtKB-KW"/>
</dbReference>
<keyword evidence="5" id="KW-0479">Metal-binding</keyword>
<reference evidence="10" key="4">
    <citation type="submission" date="2025-08" db="UniProtKB">
        <authorList>
            <consortium name="Ensembl"/>
        </authorList>
    </citation>
    <scope>IDENTIFICATION</scope>
</reference>
<gene>
    <name evidence="10" type="primary">LOC113575153</name>
</gene>
<dbReference type="GO" id="GO:0005634">
    <property type="term" value="C:nucleus"/>
    <property type="evidence" value="ECO:0007669"/>
    <property type="project" value="UniProtKB-SubCell"/>
</dbReference>
<feature type="domain" description="DUF8040" evidence="9">
    <location>
        <begin position="88"/>
        <end position="170"/>
    </location>
</feature>
<dbReference type="InterPro" id="IPR045249">
    <property type="entry name" value="HARBI1-like"/>
</dbReference>
<dbReference type="Proteomes" id="UP000314983">
    <property type="component" value="Chromosome 23"/>
</dbReference>
<evidence type="ECO:0000256" key="7">
    <source>
        <dbReference type="ARBA" id="ARBA00023242"/>
    </source>
</evidence>
<evidence type="ECO:0000313" key="11">
    <source>
        <dbReference type="Proteomes" id="UP000314983"/>
    </source>
</evidence>
<dbReference type="GeneTree" id="ENSGT00940000163250"/>
<dbReference type="PANTHER" id="PTHR22930:SF236">
    <property type="entry name" value="PROTEIN ALP1-LIKE-RELATED"/>
    <property type="match status" value="1"/>
</dbReference>
<evidence type="ECO:0000256" key="5">
    <source>
        <dbReference type="ARBA" id="ARBA00022723"/>
    </source>
</evidence>
<dbReference type="RefSeq" id="XP_026862292.2">
    <property type="nucleotide sequence ID" value="XM_027006491.2"/>
</dbReference>